<evidence type="ECO:0000313" key="2">
    <source>
        <dbReference type="Proteomes" id="UP001189429"/>
    </source>
</evidence>
<name>A0ABN9WI09_9DINO</name>
<gene>
    <name evidence="1" type="ORF">PCOR1329_LOCUS67119</name>
</gene>
<dbReference type="EMBL" id="CAUYUJ010018682">
    <property type="protein sequence ID" value="CAK0885512.1"/>
    <property type="molecule type" value="Genomic_DNA"/>
</dbReference>
<evidence type="ECO:0000313" key="1">
    <source>
        <dbReference type="EMBL" id="CAK0885512.1"/>
    </source>
</evidence>
<reference evidence="1" key="1">
    <citation type="submission" date="2023-10" db="EMBL/GenBank/DDBJ databases">
        <authorList>
            <person name="Chen Y."/>
            <person name="Shah S."/>
            <person name="Dougan E. K."/>
            <person name="Thang M."/>
            <person name="Chan C."/>
        </authorList>
    </citation>
    <scope>NUCLEOTIDE SEQUENCE [LARGE SCALE GENOMIC DNA]</scope>
</reference>
<comment type="caution">
    <text evidence="1">The sequence shown here is derived from an EMBL/GenBank/DDBJ whole genome shotgun (WGS) entry which is preliminary data.</text>
</comment>
<protein>
    <submittedName>
        <fullName evidence="1">Uncharacterized protein</fullName>
    </submittedName>
</protein>
<proteinExistence type="predicted"/>
<dbReference type="Proteomes" id="UP001189429">
    <property type="component" value="Unassembled WGS sequence"/>
</dbReference>
<sequence length="189" mass="21276">MMVAAAWADWFDRSYICQLDDNLTQCSAAGVSSHAVERQLLGDEIARPLTEQRAHRLRRGFQGCAATLLTTTRPEELEPRVRHKLERWAVDQYPRIRVSHGMRFLRILGKTAPPRIWAAPWRAMWNGWPTSRRTQGRSGLPGCMFGCAESSQDSIEHYANCTTGHSVMARDLGMSRAATPRGRGQFPGP</sequence>
<organism evidence="1 2">
    <name type="scientific">Prorocentrum cordatum</name>
    <dbReference type="NCBI Taxonomy" id="2364126"/>
    <lineage>
        <taxon>Eukaryota</taxon>
        <taxon>Sar</taxon>
        <taxon>Alveolata</taxon>
        <taxon>Dinophyceae</taxon>
        <taxon>Prorocentrales</taxon>
        <taxon>Prorocentraceae</taxon>
        <taxon>Prorocentrum</taxon>
    </lineage>
</organism>
<keyword evidence="2" id="KW-1185">Reference proteome</keyword>
<accession>A0ABN9WI09</accession>